<dbReference type="InterPro" id="IPR029052">
    <property type="entry name" value="Metallo-depent_PP-like"/>
</dbReference>
<dbReference type="AlphaFoldDB" id="A0A4R6UQB0"/>
<dbReference type="OrthoDB" id="9784378at2"/>
<keyword evidence="3" id="KW-0408">Iron</keyword>
<dbReference type="InterPro" id="IPR004843">
    <property type="entry name" value="Calcineurin-like_PHP"/>
</dbReference>
<reference evidence="6 7" key="1">
    <citation type="submission" date="2019-03" db="EMBL/GenBank/DDBJ databases">
        <title>Genomic Encyclopedia of Type Strains, Phase IV (KMG-IV): sequencing the most valuable type-strain genomes for metagenomic binning, comparative biology and taxonomic classification.</title>
        <authorList>
            <person name="Goeker M."/>
        </authorList>
    </citation>
    <scope>NUCLEOTIDE SEQUENCE [LARGE SCALE GENOMIC DNA]</scope>
    <source>
        <strain evidence="6 7">DSM 103792</strain>
    </source>
</reference>
<keyword evidence="2" id="KW-0378">Hydrolase</keyword>
<evidence type="ECO:0000259" key="5">
    <source>
        <dbReference type="Pfam" id="PF00149"/>
    </source>
</evidence>
<dbReference type="PANTHER" id="PTHR42988">
    <property type="entry name" value="PHOSPHOHYDROLASE"/>
    <property type="match status" value="1"/>
</dbReference>
<dbReference type="SUPFAM" id="SSF56300">
    <property type="entry name" value="Metallo-dependent phosphatases"/>
    <property type="match status" value="1"/>
</dbReference>
<dbReference type="Pfam" id="PF00149">
    <property type="entry name" value="Metallophos"/>
    <property type="match status" value="1"/>
</dbReference>
<dbReference type="InterPro" id="IPR050884">
    <property type="entry name" value="CNP_phosphodiesterase-III"/>
</dbReference>
<dbReference type="GO" id="GO:0046872">
    <property type="term" value="F:metal ion binding"/>
    <property type="evidence" value="ECO:0007669"/>
    <property type="project" value="UniProtKB-KW"/>
</dbReference>
<keyword evidence="1" id="KW-0479">Metal-binding</keyword>
<dbReference type="EMBL" id="SNYM01000007">
    <property type="protein sequence ID" value="TDQ48386.1"/>
    <property type="molecule type" value="Genomic_DNA"/>
</dbReference>
<keyword evidence="7" id="KW-1185">Reference proteome</keyword>
<evidence type="ECO:0000313" key="6">
    <source>
        <dbReference type="EMBL" id="TDQ48386.1"/>
    </source>
</evidence>
<evidence type="ECO:0000256" key="1">
    <source>
        <dbReference type="ARBA" id="ARBA00022723"/>
    </source>
</evidence>
<comment type="caution">
    <text evidence="6">The sequence shown here is derived from an EMBL/GenBank/DDBJ whole genome shotgun (WGS) entry which is preliminary data.</text>
</comment>
<name>A0A4R6UQB0_9GAMM</name>
<evidence type="ECO:0000313" key="7">
    <source>
        <dbReference type="Proteomes" id="UP000295375"/>
    </source>
</evidence>
<feature type="domain" description="Calcineurin-like phosphoesterase" evidence="5">
    <location>
        <begin position="18"/>
        <end position="207"/>
    </location>
</feature>
<dbReference type="CDD" id="cd07402">
    <property type="entry name" value="MPP_GpdQ"/>
    <property type="match status" value="1"/>
</dbReference>
<dbReference type="InterPro" id="IPR026575">
    <property type="entry name" value="GpdQ/CpdA-like"/>
</dbReference>
<dbReference type="NCBIfam" id="NF008359">
    <property type="entry name" value="PRK11148.1"/>
    <property type="match status" value="1"/>
</dbReference>
<proteinExistence type="inferred from homology"/>
<dbReference type="Gene3D" id="3.60.21.10">
    <property type="match status" value="1"/>
</dbReference>
<sequence>MSAVDKPFSLTTRQADVLRLVQITDCHLYADDDGQLLGLTTADSFNAVIEDIPQHPLADALLATGDLSQDESAGSYQRLKAGVKQLGLPSFWLPGNHDDPALMAKELVGGNLHPHKRLLSAHWQIILLNSHVERRVYGRLDDGELLMLERALNEFPNHHALVVLHHHPVPVECVWLDTIGLKNPEPMFALLSKHRQKSVVLWGHVHQFFDGEKDGVRLLSTPSTCVQFKPHSPDFQADTEAPGYRYLDLHADGRVDTQLKRIEHIAFTVDYSVKGY</sequence>
<organism evidence="6 7">
    <name type="scientific">Permianibacter aggregans</name>
    <dbReference type="NCBI Taxonomy" id="1510150"/>
    <lineage>
        <taxon>Bacteria</taxon>
        <taxon>Pseudomonadati</taxon>
        <taxon>Pseudomonadota</taxon>
        <taxon>Gammaproteobacteria</taxon>
        <taxon>Pseudomonadales</taxon>
        <taxon>Pseudomonadaceae</taxon>
        <taxon>Permianibacter</taxon>
    </lineage>
</organism>
<dbReference type="Proteomes" id="UP000295375">
    <property type="component" value="Unassembled WGS sequence"/>
</dbReference>
<dbReference type="RefSeq" id="WP_133590242.1">
    <property type="nucleotide sequence ID" value="NZ_CP037953.1"/>
</dbReference>
<protein>
    <submittedName>
        <fullName evidence="6">Icc protein</fullName>
    </submittedName>
</protein>
<gene>
    <name evidence="6" type="ORF">EV696_107122</name>
</gene>
<dbReference type="PANTHER" id="PTHR42988:SF2">
    <property type="entry name" value="CYCLIC NUCLEOTIDE PHOSPHODIESTERASE CBUA0032-RELATED"/>
    <property type="match status" value="1"/>
</dbReference>
<dbReference type="GO" id="GO:0004112">
    <property type="term" value="F:cyclic-nucleotide phosphodiesterase activity"/>
    <property type="evidence" value="ECO:0007669"/>
    <property type="project" value="InterPro"/>
</dbReference>
<evidence type="ECO:0000256" key="2">
    <source>
        <dbReference type="ARBA" id="ARBA00022801"/>
    </source>
</evidence>
<accession>A0A4R6UQB0</accession>
<evidence type="ECO:0000256" key="4">
    <source>
        <dbReference type="ARBA" id="ARBA00025742"/>
    </source>
</evidence>
<evidence type="ECO:0000256" key="3">
    <source>
        <dbReference type="ARBA" id="ARBA00023004"/>
    </source>
</evidence>
<comment type="similarity">
    <text evidence="4">Belongs to the cyclic nucleotide phosphodiesterase class-III family.</text>
</comment>